<gene>
    <name evidence="1" type="ORF">OIU80_20590</name>
</gene>
<evidence type="ECO:0000313" key="2">
    <source>
        <dbReference type="Proteomes" id="UP001151133"/>
    </source>
</evidence>
<dbReference type="RefSeq" id="WP_264288848.1">
    <property type="nucleotide sequence ID" value="NZ_JAOZEV010000038.1"/>
</dbReference>
<protein>
    <submittedName>
        <fullName evidence="1">Uncharacterized protein</fullName>
    </submittedName>
</protein>
<dbReference type="Proteomes" id="UP001151133">
    <property type="component" value="Unassembled WGS sequence"/>
</dbReference>
<name>A0A9X3HNG8_9FLAO</name>
<accession>A0A9X3HNG8</accession>
<organism evidence="1 2">
    <name type="scientific">Flavobacterium frigoritolerans</name>
    <dbReference type="NCBI Taxonomy" id="2987686"/>
    <lineage>
        <taxon>Bacteria</taxon>
        <taxon>Pseudomonadati</taxon>
        <taxon>Bacteroidota</taxon>
        <taxon>Flavobacteriia</taxon>
        <taxon>Flavobacteriales</taxon>
        <taxon>Flavobacteriaceae</taxon>
        <taxon>Flavobacterium</taxon>
    </lineage>
</organism>
<reference evidence="1" key="1">
    <citation type="submission" date="2022-10" db="EMBL/GenBank/DDBJ databases">
        <title>Two novel species of Flavobacterium.</title>
        <authorList>
            <person name="Liu Q."/>
            <person name="Xin Y.-H."/>
        </authorList>
    </citation>
    <scope>NUCLEOTIDE SEQUENCE</scope>
    <source>
        <strain evidence="1">LS1R47</strain>
    </source>
</reference>
<keyword evidence="2" id="KW-1185">Reference proteome</keyword>
<evidence type="ECO:0000313" key="1">
    <source>
        <dbReference type="EMBL" id="MCV9934686.1"/>
    </source>
</evidence>
<comment type="caution">
    <text evidence="1">The sequence shown here is derived from an EMBL/GenBank/DDBJ whole genome shotgun (WGS) entry which is preliminary data.</text>
</comment>
<dbReference type="EMBL" id="JAOZEV010000038">
    <property type="protein sequence ID" value="MCV9934686.1"/>
    <property type="molecule type" value="Genomic_DNA"/>
</dbReference>
<dbReference type="AlphaFoldDB" id="A0A9X3HNG8"/>
<proteinExistence type="predicted"/>
<sequence length="107" mass="12433">MMLIACQNKKENLNKKSNPDNSHNKSIVDNKYMEKILIAQLNEGQRKSFGEIGLDIPISNGKIEISDFEIAVEIGKKKLISLGYKFISTDKFNFKRNIWQNNRFKIR</sequence>